<dbReference type="InterPro" id="IPR001638">
    <property type="entry name" value="Solute-binding_3/MltF_N"/>
</dbReference>
<evidence type="ECO:0000256" key="1">
    <source>
        <dbReference type="ARBA" id="ARBA00010333"/>
    </source>
</evidence>
<dbReference type="EMBL" id="JEWH01000019">
    <property type="protein sequence ID" value="EXB05868.1"/>
    <property type="molecule type" value="Genomic_DNA"/>
</dbReference>
<evidence type="ECO:0000259" key="5">
    <source>
        <dbReference type="SMART" id="SM00062"/>
    </source>
</evidence>
<comment type="similarity">
    <text evidence="1">Belongs to the bacterial solute-binding protein 3 family.</text>
</comment>
<feature type="signal peptide" evidence="4">
    <location>
        <begin position="1"/>
        <end position="24"/>
    </location>
</feature>
<reference evidence="6 7" key="1">
    <citation type="submission" date="2014-02" db="EMBL/GenBank/DDBJ databases">
        <title>Comparative genomics and transcriptomics to identify genetic mechanisms underlying the emergence of carbapenem resistant Acinetobacter baumannii (CRAb).</title>
        <authorList>
            <person name="Harris A.D."/>
            <person name="Johnson K.J."/>
            <person name="George J."/>
            <person name="Shefchek K."/>
            <person name="Daugherty S.C."/>
            <person name="Parankush S."/>
            <person name="Sadzewicz L."/>
            <person name="Tallon L."/>
            <person name="Sengamalay N."/>
            <person name="Hazen T.H."/>
            <person name="Rasko D.A."/>
        </authorList>
    </citation>
    <scope>NUCLEOTIDE SEQUENCE [LARGE SCALE GENOMIC DNA]</scope>
    <source>
        <strain evidence="6 7">1295743</strain>
    </source>
</reference>
<dbReference type="GO" id="GO:0006865">
    <property type="term" value="P:amino acid transport"/>
    <property type="evidence" value="ECO:0007669"/>
    <property type="project" value="TreeGrafter"/>
</dbReference>
<organism evidence="6 7">
    <name type="scientific">Acinetobacter baumannii (strain 1295743)</name>
    <dbReference type="NCBI Taxonomy" id="1310613"/>
    <lineage>
        <taxon>Bacteria</taxon>
        <taxon>Pseudomonadati</taxon>
        <taxon>Pseudomonadota</taxon>
        <taxon>Gammaproteobacteria</taxon>
        <taxon>Moraxellales</taxon>
        <taxon>Moraxellaceae</taxon>
        <taxon>Acinetobacter</taxon>
        <taxon>Acinetobacter calcoaceticus/baumannii complex</taxon>
    </lineage>
</organism>
<protein>
    <submittedName>
        <fullName evidence="6">Bacterial extracellular solute-binding s, 3 family protein</fullName>
    </submittedName>
</protein>
<evidence type="ECO:0000313" key="7">
    <source>
        <dbReference type="Proteomes" id="UP000020595"/>
    </source>
</evidence>
<sequence>MFKRNSIKILSSLAVAGVLLTACSKTPSTEQASNSQEDHSLEQVKKNGVLRVAVFADDPPFGYVDSAGNNQGFDVALAKRVTKDLLGDEKKVEFIVTEASNRVEFLKSNRADVVFATFTVTPERKEVVDFAEPYLKGAFGIVSPKAKPITDIAQLEGKTLIVNKGTSSDTYFTKHYPKVNLLKFERNSDAFKALTDGRGDAISQDSTYALAWAAKNPSYVAGIQSIGDQEFIAPAVKKGNTQLLNWLNTEIKQLRTSGEIKKIYDETLKPIYGDSVNPNVFLDVGQ</sequence>
<keyword evidence="3 4" id="KW-0732">Signal</keyword>
<dbReference type="PANTHER" id="PTHR30085:SF6">
    <property type="entry name" value="ABC TRANSPORTER GLUTAMINE-BINDING PROTEIN GLNH"/>
    <property type="match status" value="1"/>
</dbReference>
<feature type="chain" id="PRO_5001446878" evidence="4">
    <location>
        <begin position="25"/>
        <end position="286"/>
    </location>
</feature>
<dbReference type="InterPro" id="IPR051455">
    <property type="entry name" value="Bact_solute-bind_prot3"/>
</dbReference>
<dbReference type="PANTHER" id="PTHR30085">
    <property type="entry name" value="AMINO ACID ABC TRANSPORTER PERMEASE"/>
    <property type="match status" value="1"/>
</dbReference>
<dbReference type="Gene3D" id="3.40.190.10">
    <property type="entry name" value="Periplasmic binding protein-like II"/>
    <property type="match status" value="2"/>
</dbReference>
<accession>A0A009IPX9</accession>
<evidence type="ECO:0000256" key="4">
    <source>
        <dbReference type="SAM" id="SignalP"/>
    </source>
</evidence>
<evidence type="ECO:0000256" key="3">
    <source>
        <dbReference type="ARBA" id="ARBA00022729"/>
    </source>
</evidence>
<keyword evidence="2" id="KW-0813">Transport</keyword>
<feature type="domain" description="Solute-binding protein family 3/N-terminal" evidence="5">
    <location>
        <begin position="49"/>
        <end position="271"/>
    </location>
</feature>
<dbReference type="SMART" id="SM00062">
    <property type="entry name" value="PBPb"/>
    <property type="match status" value="1"/>
</dbReference>
<name>A0A009IPX9_ACIB9</name>
<dbReference type="Pfam" id="PF00497">
    <property type="entry name" value="SBP_bac_3"/>
    <property type="match status" value="1"/>
</dbReference>
<dbReference type="AlphaFoldDB" id="A0A009IPX9"/>
<dbReference type="RefSeq" id="WP_000476797.1">
    <property type="nucleotide sequence ID" value="NZ_JEWH01000019.1"/>
</dbReference>
<dbReference type="Proteomes" id="UP000020595">
    <property type="component" value="Unassembled WGS sequence"/>
</dbReference>
<dbReference type="GO" id="GO:0005576">
    <property type="term" value="C:extracellular region"/>
    <property type="evidence" value="ECO:0007669"/>
    <property type="project" value="TreeGrafter"/>
</dbReference>
<dbReference type="PATRIC" id="fig|1310613.3.peg.1743"/>
<dbReference type="SUPFAM" id="SSF53850">
    <property type="entry name" value="Periplasmic binding protein-like II"/>
    <property type="match status" value="1"/>
</dbReference>
<evidence type="ECO:0000256" key="2">
    <source>
        <dbReference type="ARBA" id="ARBA00022448"/>
    </source>
</evidence>
<gene>
    <name evidence="6" type="ORF">J512_1818</name>
</gene>
<comment type="caution">
    <text evidence="6">The sequence shown here is derived from an EMBL/GenBank/DDBJ whole genome shotgun (WGS) entry which is preliminary data.</text>
</comment>
<evidence type="ECO:0000313" key="6">
    <source>
        <dbReference type="EMBL" id="EXB05868.1"/>
    </source>
</evidence>
<dbReference type="PROSITE" id="PS51257">
    <property type="entry name" value="PROKAR_LIPOPROTEIN"/>
    <property type="match status" value="1"/>
</dbReference>
<proteinExistence type="inferred from homology"/>
<dbReference type="GO" id="GO:0030288">
    <property type="term" value="C:outer membrane-bounded periplasmic space"/>
    <property type="evidence" value="ECO:0007669"/>
    <property type="project" value="TreeGrafter"/>
</dbReference>